<keyword evidence="4" id="KW-1185">Reference proteome</keyword>
<proteinExistence type="inferred from homology"/>
<comment type="similarity">
    <text evidence="1">Belongs to the iron/ascorbate-dependent oxidoreductase family.</text>
</comment>
<keyword evidence="1" id="KW-0408">Iron</keyword>
<organism evidence="3 4">
    <name type="scientific">Thraustotheca clavata</name>
    <dbReference type="NCBI Taxonomy" id="74557"/>
    <lineage>
        <taxon>Eukaryota</taxon>
        <taxon>Sar</taxon>
        <taxon>Stramenopiles</taxon>
        <taxon>Oomycota</taxon>
        <taxon>Saprolegniomycetes</taxon>
        <taxon>Saprolegniales</taxon>
        <taxon>Achlyaceae</taxon>
        <taxon>Thraustotheca</taxon>
    </lineage>
</organism>
<comment type="caution">
    <text evidence="3">The sequence shown here is derived from an EMBL/GenBank/DDBJ whole genome shotgun (WGS) entry which is preliminary data.</text>
</comment>
<reference evidence="3 4" key="1">
    <citation type="journal article" date="2014" name="Genome Biol. Evol.">
        <title>The secreted proteins of Achlya hypogyna and Thraustotheca clavata identify the ancestral oomycete secretome and reveal gene acquisitions by horizontal gene transfer.</title>
        <authorList>
            <person name="Misner I."/>
            <person name="Blouin N."/>
            <person name="Leonard G."/>
            <person name="Richards T.A."/>
            <person name="Lane C.E."/>
        </authorList>
    </citation>
    <scope>NUCLEOTIDE SEQUENCE [LARGE SCALE GENOMIC DNA]</scope>
    <source>
        <strain evidence="3 4">ATCC 34112</strain>
    </source>
</reference>
<evidence type="ECO:0000313" key="4">
    <source>
        <dbReference type="Proteomes" id="UP000243217"/>
    </source>
</evidence>
<gene>
    <name evidence="3" type="ORF">THRCLA_21888</name>
</gene>
<keyword evidence="1" id="KW-0560">Oxidoreductase</keyword>
<dbReference type="SUPFAM" id="SSF51197">
    <property type="entry name" value="Clavaminate synthase-like"/>
    <property type="match status" value="1"/>
</dbReference>
<dbReference type="GO" id="GO:0016491">
    <property type="term" value="F:oxidoreductase activity"/>
    <property type="evidence" value="ECO:0007669"/>
    <property type="project" value="UniProtKB-KW"/>
</dbReference>
<dbReference type="Proteomes" id="UP000243217">
    <property type="component" value="Unassembled WGS sequence"/>
</dbReference>
<name>A0A1V9ZKD3_9STRA</name>
<dbReference type="InterPro" id="IPR026992">
    <property type="entry name" value="DIOX_N"/>
</dbReference>
<dbReference type="InterPro" id="IPR050231">
    <property type="entry name" value="Iron_ascorbate_oxido_reductase"/>
</dbReference>
<dbReference type="InterPro" id="IPR044861">
    <property type="entry name" value="IPNS-like_FE2OG_OXY"/>
</dbReference>
<dbReference type="Gene3D" id="2.60.120.330">
    <property type="entry name" value="B-lactam Antibiotic, Isopenicillin N Synthase, Chain"/>
    <property type="match status" value="1"/>
</dbReference>
<evidence type="ECO:0000313" key="3">
    <source>
        <dbReference type="EMBL" id="OQR98401.1"/>
    </source>
</evidence>
<keyword evidence="1" id="KW-0479">Metal-binding</keyword>
<feature type="domain" description="Fe2OG dioxygenase" evidence="2">
    <location>
        <begin position="167"/>
        <end position="268"/>
    </location>
</feature>
<dbReference type="Pfam" id="PF03171">
    <property type="entry name" value="2OG-FeII_Oxy"/>
    <property type="match status" value="1"/>
</dbReference>
<dbReference type="Pfam" id="PF14226">
    <property type="entry name" value="DIOX_N"/>
    <property type="match status" value="1"/>
</dbReference>
<dbReference type="PRINTS" id="PR00682">
    <property type="entry name" value="IPNSYNTHASE"/>
</dbReference>
<sequence length="308" mass="34474">MKDSNGIAIVDMSLSAAEVARDISQACESSGCFHLINHTVPPTLLADVMKEMDKFFSLPLEDKQKCFPLNPSDDRGYSAFATQNIAAFMGRRNEPNDPVEKFAYSSPTPLVDAYTSPNVWPSQLPNFRSTMEDYFFAVKGLTKKLFDLFALALKIDPEYFSTRTTTAPNCVKLNHYPAMFKAAGRFGEHTDSCSFTILFIDSTPNALKIRMPEKQEWIPVNPQLNGLFVNLGDVLQRWTNDKWLATPHRVDGQGNATDRKSVAFFVMLSSSAEIECFPSCVGDGAKYEPITFYDFVQKKIEGLQIGLK</sequence>
<accession>A0A1V9ZKD3</accession>
<dbReference type="GO" id="GO:0046872">
    <property type="term" value="F:metal ion binding"/>
    <property type="evidence" value="ECO:0007669"/>
    <property type="project" value="UniProtKB-KW"/>
</dbReference>
<evidence type="ECO:0000259" key="2">
    <source>
        <dbReference type="PROSITE" id="PS51471"/>
    </source>
</evidence>
<dbReference type="OrthoDB" id="288590at2759"/>
<dbReference type="EMBL" id="JNBS01001856">
    <property type="protein sequence ID" value="OQR98401.1"/>
    <property type="molecule type" value="Genomic_DNA"/>
</dbReference>
<dbReference type="PROSITE" id="PS51471">
    <property type="entry name" value="FE2OG_OXY"/>
    <property type="match status" value="1"/>
</dbReference>
<dbReference type="AlphaFoldDB" id="A0A1V9ZKD3"/>
<dbReference type="PANTHER" id="PTHR47990">
    <property type="entry name" value="2-OXOGLUTARATE (2OG) AND FE(II)-DEPENDENT OXYGENASE SUPERFAMILY PROTEIN-RELATED"/>
    <property type="match status" value="1"/>
</dbReference>
<dbReference type="InterPro" id="IPR027443">
    <property type="entry name" value="IPNS-like_sf"/>
</dbReference>
<dbReference type="STRING" id="74557.A0A1V9ZKD3"/>
<dbReference type="InterPro" id="IPR005123">
    <property type="entry name" value="Oxoglu/Fe-dep_dioxygenase_dom"/>
</dbReference>
<evidence type="ECO:0000256" key="1">
    <source>
        <dbReference type="RuleBase" id="RU003682"/>
    </source>
</evidence>
<protein>
    <submittedName>
        <fullName evidence="3">Oxidoreductase</fullName>
    </submittedName>
</protein>